<dbReference type="Proteomes" id="UP000191931">
    <property type="component" value="Unassembled WGS sequence"/>
</dbReference>
<name>A0A1W1HEN7_9BACT</name>
<organism evidence="1 2">
    <name type="scientific">Desulfamplus magnetovallimortis</name>
    <dbReference type="NCBI Taxonomy" id="1246637"/>
    <lineage>
        <taxon>Bacteria</taxon>
        <taxon>Pseudomonadati</taxon>
        <taxon>Thermodesulfobacteriota</taxon>
        <taxon>Desulfobacteria</taxon>
        <taxon>Desulfobacterales</taxon>
        <taxon>Desulfobacteraceae</taxon>
        <taxon>Desulfamplus</taxon>
    </lineage>
</organism>
<proteinExistence type="predicted"/>
<dbReference type="EMBL" id="FWEV01000174">
    <property type="protein sequence ID" value="SLM30957.1"/>
    <property type="molecule type" value="Genomic_DNA"/>
</dbReference>
<keyword evidence="2" id="KW-1185">Reference proteome</keyword>
<reference evidence="1 2" key="1">
    <citation type="submission" date="2017-03" db="EMBL/GenBank/DDBJ databases">
        <authorList>
            <person name="Afonso C.L."/>
            <person name="Miller P.J."/>
            <person name="Scott M.A."/>
            <person name="Spackman E."/>
            <person name="Goraichik I."/>
            <person name="Dimitrov K.M."/>
            <person name="Suarez D.L."/>
            <person name="Swayne D.E."/>
        </authorList>
    </citation>
    <scope>NUCLEOTIDE SEQUENCE [LARGE SCALE GENOMIC DNA]</scope>
    <source>
        <strain evidence="1">PRJEB14757</strain>
    </source>
</reference>
<protein>
    <submittedName>
        <fullName evidence="1">Uncharacterized protein</fullName>
    </submittedName>
</protein>
<evidence type="ECO:0000313" key="1">
    <source>
        <dbReference type="EMBL" id="SLM30957.1"/>
    </source>
</evidence>
<evidence type="ECO:0000313" key="2">
    <source>
        <dbReference type="Proteomes" id="UP000191931"/>
    </source>
</evidence>
<accession>A0A1W1HEN7</accession>
<dbReference type="RefSeq" id="WP_080809643.1">
    <property type="nucleotide sequence ID" value="NZ_LT828569.1"/>
</dbReference>
<gene>
    <name evidence="1" type="ORF">MTBBW1_2550011</name>
</gene>
<dbReference type="AlphaFoldDB" id="A0A1W1HEN7"/>
<sequence length="159" mass="18255">MNTLNVNSAVNDYHRTDVNLLVYMLEIEVSPDAKSKPLSSIDAQLQNFDIVLPTEDSYADENADPYHGMGYTCHVEEEDLFITCVRPTTTETERMYFFTNKSELGFHELIDRSFGGQEEFDKIKQDLIFHGRITTQNDEATRPFTTDLSMISIGKQLSW</sequence>